<evidence type="ECO:0000313" key="2">
    <source>
        <dbReference type="Proteomes" id="UP000501076"/>
    </source>
</evidence>
<dbReference type="RefSeq" id="WP_171778420.1">
    <property type="nucleotide sequence ID" value="NZ_CP045273.1"/>
</dbReference>
<proteinExistence type="predicted"/>
<name>A0A6M6E0S5_PRIMG</name>
<accession>A0A6M6E0S5</accession>
<dbReference type="Proteomes" id="UP000501076">
    <property type="component" value="Plasmid pFDU301A"/>
</dbReference>
<dbReference type="InterPro" id="IPR056076">
    <property type="entry name" value="DUF7659"/>
</dbReference>
<evidence type="ECO:0000313" key="1">
    <source>
        <dbReference type="EMBL" id="QJX80430.1"/>
    </source>
</evidence>
<reference evidence="1 2" key="1">
    <citation type="submission" date="2019-10" db="EMBL/GenBank/DDBJ databases">
        <title>Complete genome sequences for adaption low water activity.</title>
        <authorList>
            <person name="Zhao L."/>
            <person name="Zhong J."/>
        </authorList>
    </citation>
    <scope>NUCLEOTIDE SEQUENCE [LARGE SCALE GENOMIC DNA]</scope>
    <source>
        <strain evidence="1 2">FDU301</strain>
        <plasmid evidence="2">pfdu301a</plasmid>
    </source>
</reference>
<dbReference type="Pfam" id="PF24692">
    <property type="entry name" value="DUF7659"/>
    <property type="match status" value="1"/>
</dbReference>
<gene>
    <name evidence="1" type="ORF">FDZ14_30550</name>
</gene>
<sequence>MTNAYKNLTELHEKQREDIPSFFAYTDRDIEEGMAKLGLSVTDTDKVLDTRTYGCIRKSDSKTLSNLLTKQFREIQDEIRKDTTGEGFIYDMFLYELGNHDYKATRDAKPAIEAAGFSFEEIEESKILSNAFLKARMKIVG</sequence>
<organism evidence="1 2">
    <name type="scientific">Priestia megaterium</name>
    <name type="common">Bacillus megaterium</name>
    <dbReference type="NCBI Taxonomy" id="1404"/>
    <lineage>
        <taxon>Bacteria</taxon>
        <taxon>Bacillati</taxon>
        <taxon>Bacillota</taxon>
        <taxon>Bacilli</taxon>
        <taxon>Bacillales</taxon>
        <taxon>Bacillaceae</taxon>
        <taxon>Priestia</taxon>
    </lineage>
</organism>
<dbReference type="AlphaFoldDB" id="A0A6M6E0S5"/>
<geneLocation type="plasmid" evidence="2">
    <name>pfdu301a</name>
</geneLocation>
<protein>
    <submittedName>
        <fullName evidence="1">Uncharacterized protein</fullName>
    </submittedName>
</protein>
<dbReference type="EMBL" id="CP045273">
    <property type="protein sequence ID" value="QJX80430.1"/>
    <property type="molecule type" value="Genomic_DNA"/>
</dbReference>
<keyword evidence="1" id="KW-0614">Plasmid</keyword>